<dbReference type="EMBL" id="MCFJ01000010">
    <property type="protein sequence ID" value="ORY61704.1"/>
    <property type="molecule type" value="Genomic_DNA"/>
</dbReference>
<accession>A0A1Y2DRD8</accession>
<evidence type="ECO:0000313" key="2">
    <source>
        <dbReference type="Proteomes" id="UP000193689"/>
    </source>
</evidence>
<dbReference type="RefSeq" id="XP_040713781.1">
    <property type="nucleotide sequence ID" value="XM_040857481.1"/>
</dbReference>
<dbReference type="AlphaFoldDB" id="A0A1Y2DRD8"/>
<keyword evidence="2" id="KW-1185">Reference proteome</keyword>
<reference evidence="1 2" key="1">
    <citation type="submission" date="2016-07" db="EMBL/GenBank/DDBJ databases">
        <title>Pervasive Adenine N6-methylation of Active Genes in Fungi.</title>
        <authorList>
            <consortium name="DOE Joint Genome Institute"/>
            <person name="Mondo S.J."/>
            <person name="Dannebaum R.O."/>
            <person name="Kuo R.C."/>
            <person name="Labutti K."/>
            <person name="Haridas S."/>
            <person name="Kuo A."/>
            <person name="Salamov A."/>
            <person name="Ahrendt S.R."/>
            <person name="Lipzen A."/>
            <person name="Sullivan W."/>
            <person name="Andreopoulos W.B."/>
            <person name="Clum A."/>
            <person name="Lindquist E."/>
            <person name="Daum C."/>
            <person name="Ramamoorthy G.K."/>
            <person name="Gryganskyi A."/>
            <person name="Culley D."/>
            <person name="Magnuson J.K."/>
            <person name="James T.Y."/>
            <person name="O'Malley M.A."/>
            <person name="Stajich J.E."/>
            <person name="Spatafora J.W."/>
            <person name="Visel A."/>
            <person name="Grigoriev I.V."/>
        </authorList>
    </citation>
    <scope>NUCLEOTIDE SEQUENCE [LARGE SCALE GENOMIC DNA]</scope>
    <source>
        <strain evidence="1 2">CBS 129021</strain>
    </source>
</reference>
<protein>
    <submittedName>
        <fullName evidence="1">Uncharacterized protein</fullName>
    </submittedName>
</protein>
<dbReference type="InParanoid" id="A0A1Y2DRD8"/>
<evidence type="ECO:0000313" key="1">
    <source>
        <dbReference type="EMBL" id="ORY61704.1"/>
    </source>
</evidence>
<sequence length="114" mass="13096">MRERCVVSLRLTPGCAAQTTLWRVYFNQLKMNLAADFLRRREGIWLQFFKRGPIFGRKSVRHDLQEIQATSVRMHEFIANGAWSLTLARSMLGGSAWPCAFVGASRYCRILPGF</sequence>
<comment type="caution">
    <text evidence="1">The sequence shown here is derived from an EMBL/GenBank/DDBJ whole genome shotgun (WGS) entry which is preliminary data.</text>
</comment>
<dbReference type="GeneID" id="63773693"/>
<gene>
    <name evidence="1" type="ORF">BCR38DRAFT_38604</name>
</gene>
<dbReference type="Proteomes" id="UP000193689">
    <property type="component" value="Unassembled WGS sequence"/>
</dbReference>
<name>A0A1Y2DRD8_9PEZI</name>
<organism evidence="1 2">
    <name type="scientific">Pseudomassariella vexata</name>
    <dbReference type="NCBI Taxonomy" id="1141098"/>
    <lineage>
        <taxon>Eukaryota</taxon>
        <taxon>Fungi</taxon>
        <taxon>Dikarya</taxon>
        <taxon>Ascomycota</taxon>
        <taxon>Pezizomycotina</taxon>
        <taxon>Sordariomycetes</taxon>
        <taxon>Xylariomycetidae</taxon>
        <taxon>Amphisphaeriales</taxon>
        <taxon>Pseudomassariaceae</taxon>
        <taxon>Pseudomassariella</taxon>
    </lineage>
</organism>
<proteinExistence type="predicted"/>